<dbReference type="AlphaFoldDB" id="A0A085W5C1"/>
<feature type="coiled-coil region" evidence="1">
    <location>
        <begin position="195"/>
        <end position="222"/>
    </location>
</feature>
<evidence type="ECO:0000256" key="1">
    <source>
        <dbReference type="SAM" id="Coils"/>
    </source>
</evidence>
<evidence type="ECO:0000313" key="4">
    <source>
        <dbReference type="EMBL" id="KFE62884.1"/>
    </source>
</evidence>
<dbReference type="Proteomes" id="UP000028725">
    <property type="component" value="Unassembled WGS sequence"/>
</dbReference>
<evidence type="ECO:0000313" key="5">
    <source>
        <dbReference type="Proteomes" id="UP000028725"/>
    </source>
</evidence>
<comment type="caution">
    <text evidence="4">The sequence shown here is derived from an EMBL/GenBank/DDBJ whole genome shotgun (WGS) entry which is preliminary data.</text>
</comment>
<keyword evidence="1" id="KW-0175">Coiled coil</keyword>
<proteinExistence type="predicted"/>
<dbReference type="OrthoDB" id="9795345at2"/>
<feature type="region of interest" description="Disordered" evidence="2">
    <location>
        <begin position="122"/>
        <end position="171"/>
    </location>
</feature>
<name>A0A085W5C1_9BACT</name>
<feature type="compositionally biased region" description="Basic and acidic residues" evidence="2">
    <location>
        <begin position="122"/>
        <end position="141"/>
    </location>
</feature>
<evidence type="ECO:0000259" key="3">
    <source>
        <dbReference type="Pfam" id="PF07879"/>
    </source>
</evidence>
<dbReference type="Pfam" id="PF07879">
    <property type="entry name" value="PHB_acc_N"/>
    <property type="match status" value="1"/>
</dbReference>
<accession>A0A085W5C1</accession>
<dbReference type="InterPro" id="IPR012909">
    <property type="entry name" value="PHA_DNA-bd_N"/>
</dbReference>
<dbReference type="PATRIC" id="fig|394096.3.peg.7268"/>
<reference evidence="4 5" key="1">
    <citation type="submission" date="2014-04" db="EMBL/GenBank/DDBJ databases">
        <title>Genome assembly of Hyalangium minutum DSM 14724.</title>
        <authorList>
            <person name="Sharma G."/>
            <person name="Subramanian S."/>
        </authorList>
    </citation>
    <scope>NUCLEOTIDE SEQUENCE [LARGE SCALE GENOMIC DNA]</scope>
    <source>
        <strain evidence="4 5">DSM 14724</strain>
    </source>
</reference>
<keyword evidence="5" id="KW-1185">Reference proteome</keyword>
<gene>
    <name evidence="4" type="ORF">DB31_2943</name>
</gene>
<dbReference type="STRING" id="394096.DB31_2943"/>
<sequence>MSEAEQASAPGGKEPKVIKRYTNRKLYDTVESRYVTLDEIAAMIKEGVEVRIVDNRTKEDLTSVTLAQIIFEEEKKKNQMPLAVLREIIRHPGESISGFIQKEVTPRVASIREEAEQRLDKLLRRDEKKDGEPTAEGHQETEPPAEPKAAEPKPEAKPSISPSELLKASQRAFEEWQQKIDERVKHAVDGLTGNLPALGRDMQSLTQRLEELEKKLAELEQQKKS</sequence>
<dbReference type="EMBL" id="JMCB01000019">
    <property type="protein sequence ID" value="KFE62884.1"/>
    <property type="molecule type" value="Genomic_DNA"/>
</dbReference>
<organism evidence="4 5">
    <name type="scientific">Hyalangium minutum</name>
    <dbReference type="NCBI Taxonomy" id="394096"/>
    <lineage>
        <taxon>Bacteria</taxon>
        <taxon>Pseudomonadati</taxon>
        <taxon>Myxococcota</taxon>
        <taxon>Myxococcia</taxon>
        <taxon>Myxococcales</taxon>
        <taxon>Cystobacterineae</taxon>
        <taxon>Archangiaceae</taxon>
        <taxon>Hyalangium</taxon>
    </lineage>
</organism>
<feature type="domain" description="PHA accumulation regulator DNA-binding N-terminal" evidence="3">
    <location>
        <begin position="17"/>
        <end position="76"/>
    </location>
</feature>
<dbReference type="RefSeq" id="WP_044196470.1">
    <property type="nucleotide sequence ID" value="NZ_JMCB01000019.1"/>
</dbReference>
<evidence type="ECO:0000256" key="2">
    <source>
        <dbReference type="SAM" id="MobiDB-lite"/>
    </source>
</evidence>
<protein>
    <submittedName>
        <fullName evidence="4">PhbF</fullName>
    </submittedName>
</protein>